<evidence type="ECO:0000259" key="11">
    <source>
        <dbReference type="PROSITE" id="PS50893"/>
    </source>
</evidence>
<evidence type="ECO:0000256" key="7">
    <source>
        <dbReference type="ARBA" id="ARBA00022989"/>
    </source>
</evidence>
<dbReference type="GO" id="GO:0140359">
    <property type="term" value="F:ABC-type transporter activity"/>
    <property type="evidence" value="ECO:0007669"/>
    <property type="project" value="InterPro"/>
</dbReference>
<dbReference type="Pfam" id="PF06422">
    <property type="entry name" value="PDR_CDR"/>
    <property type="match status" value="1"/>
</dbReference>
<comment type="similarity">
    <text evidence="2">Belongs to the ABC transporter superfamily. ABCG family. PDR (TC 3.A.1.205) subfamily.</text>
</comment>
<reference evidence="13" key="2">
    <citation type="journal article" date="2018" name="Nat. Commun.">
        <title>Extreme sensitivity to ultraviolet light in the fungal pathogen causing white-nose syndrome of bats.</title>
        <authorList>
            <person name="Palmer J.M."/>
            <person name="Drees K.P."/>
            <person name="Foster J.T."/>
            <person name="Lindner D.L."/>
        </authorList>
    </citation>
    <scope>NUCLEOTIDE SEQUENCE [LARGE SCALE GENOMIC DNA]</scope>
    <source>
        <strain evidence="13">UAMH 10579</strain>
    </source>
</reference>
<feature type="domain" description="ABC transporter" evidence="11">
    <location>
        <begin position="845"/>
        <end position="1087"/>
    </location>
</feature>
<evidence type="ECO:0000256" key="2">
    <source>
        <dbReference type="ARBA" id="ARBA00006012"/>
    </source>
</evidence>
<name>A0A1B8GIT7_9PEZI</name>
<dbReference type="Proteomes" id="UP000091956">
    <property type="component" value="Unassembled WGS sequence"/>
</dbReference>
<dbReference type="InterPro" id="IPR017871">
    <property type="entry name" value="ABC_transporter-like_CS"/>
</dbReference>
<dbReference type="PANTHER" id="PTHR19241">
    <property type="entry name" value="ATP-BINDING CASSETTE TRANSPORTER"/>
    <property type="match status" value="1"/>
</dbReference>
<keyword evidence="5" id="KW-0547">Nucleotide-binding</keyword>
<dbReference type="InterPro" id="IPR010929">
    <property type="entry name" value="PDR_CDR_ABC"/>
</dbReference>
<keyword evidence="7 10" id="KW-1133">Transmembrane helix</keyword>
<gene>
    <name evidence="12" type="ORF">VE01_06479</name>
</gene>
<feature type="transmembrane region" description="Helical" evidence="10">
    <location>
        <begin position="1262"/>
        <end position="1287"/>
    </location>
</feature>
<dbReference type="CDD" id="cd03233">
    <property type="entry name" value="ABCG_PDR_domain1"/>
    <property type="match status" value="1"/>
</dbReference>
<dbReference type="OrthoDB" id="245989at2759"/>
<dbReference type="Pfam" id="PF00005">
    <property type="entry name" value="ABC_tran"/>
    <property type="match status" value="2"/>
</dbReference>
<dbReference type="PROSITE" id="PS00211">
    <property type="entry name" value="ABC_TRANSPORTER_1"/>
    <property type="match status" value="1"/>
</dbReference>
<feature type="transmembrane region" description="Helical" evidence="10">
    <location>
        <begin position="655"/>
        <end position="674"/>
    </location>
</feature>
<feature type="transmembrane region" description="Helical" evidence="10">
    <location>
        <begin position="1308"/>
        <end position="1329"/>
    </location>
</feature>
<protein>
    <recommendedName>
        <fullName evidence="11">ABC transporter domain-containing protein</fullName>
    </recommendedName>
</protein>
<sequence length="1494" mass="166706">MISPATSVFGDASQRTASVPAQSDGRWPYSSQRSSIELIEDESRKTGAEQQTQPDYNVQQLAKNMPRCSSNTGLTVDVNLFQPPQNSALDPNGSAFEARAWTKAVLALRSKHPGKYAERTLGVAFRDLNAYGFGVPTGYQQTVGNVWLGALGLVRKHLGTGKRKIEILRGLDGIVEAGEMLVVLGPPGSGCTTFLKAISGETHGFTVDERSHLNYQGISAKQMQNEFRGEAIYTAENDVHFPKLTVGQTLYFAARARAPREIPGGVSKDVYAKHMRDVVMATFGILHTMDTNVGNDFVRGVSGGERKRVTIAEAILLQAPLQCWDNSTRGLDAANAIEFAKTLRMNTELLGATACVSIYQASQTTYDLFDKVLLLYEGRQIFFGKTTEAKQYFLDMGFDCPARQTDADFLTSMTNPQERLVRAGYEHVVPQTPDNFADRWYNSSNYYQLKQDLDAHEKRFAIGGKHLDEFAASRKAQQASSQRRKSPFTLAYLEQISLCLWRGFTRLRADPSITLVAAFFNILMALVVSSVFYNLQPTTGSFFQRGALLFFAVLLNAFASALEIIVLYAQRPIVEKHDRYALYHPSAEAFASMITDLPYKIINSICFNLVLYFMANLRREPGSLFFFLLVSFIVTLVMSMMFRTIASVTRTLEQALAPAALIITALVIYAGFVIPTTYMVGWARWINFINPVAYGFEAIMANEFHNRNFTCSTYVPFGGLYDDVPAVNRACSAIGSVVGQATVDGDVYLASAFGYHNSHKWRNVSIMAAFLVFFLITYVWSAETVRAKKSQGEVLLFQRRKLEREIGMQQRSDTERGESGIPMQAIMDQLTPREQLHLQKQTATFHWSDITYDIKAKGGSRRLLNMIDGWVKPGTLTALMGESGAGKTTLLDVLASRKTVGVIGGDMLVNDLAKDASFQRKTGYVQQQDLHLQTSTVREALTFSALLRQPAYIKRADRLAYVDEVIELLDMQPFADAVVGVPGEGLNVEQRKRVTIGVELAARPQLLLFLDEPTSGLDSQTSWSICDLLDKLTRNGQAILCTIHQPSAILFQRFDRLLFLAKGGNPVYFGPIGNNASILTGYFEQNGAAPCGVTQNPAEWMLEVIGAAPGSSTTIDWPHVWRASKEYQDVKSELGTLQCQRDIDDSSSEITTDAKQAFEEFAQPFFIQSCEVTKRIFQQTWRDPGYVYSKLALCLFSSLFIGFSFFKATNSQTGLQNQMFGIFLLGSILPNLVEQTHPRFVTQRDLYEARERPSKSYSWQSFMLANILVELIWSLPMAVVIFFCWYYPMGLYRNAEATDSVTIRGFQMFLFVLQFMIYASTFGSATIAGVGSAEVGGALTNVLFSLALVFCGVLATKDQLPGFWVFLYRLSPLTYLVAGMLTTAVADTDLVCATNELLRFDAIPGQNCSVYLAPYLKTLGGYLQPSTEGSAHCEFCPFGNTNQYLALLDMHYDQSWRNFGILWVFILFNVSFAFFVYWLARVPKKWNLKGKDKR</sequence>
<dbReference type="SUPFAM" id="SSF52540">
    <property type="entry name" value="P-loop containing nucleoside triphosphate hydrolases"/>
    <property type="match status" value="2"/>
</dbReference>
<keyword evidence="3" id="KW-0813">Transport</keyword>
<dbReference type="FunFam" id="3.40.50.300:FF:000054">
    <property type="entry name" value="ABC multidrug transporter atrF"/>
    <property type="match status" value="1"/>
</dbReference>
<evidence type="ECO:0000256" key="8">
    <source>
        <dbReference type="ARBA" id="ARBA00023136"/>
    </source>
</evidence>
<dbReference type="InterPro" id="IPR029481">
    <property type="entry name" value="ABC_trans_N"/>
</dbReference>
<dbReference type="Gene3D" id="3.40.50.300">
    <property type="entry name" value="P-loop containing nucleotide triphosphate hydrolases"/>
    <property type="match status" value="2"/>
</dbReference>
<feature type="transmembrane region" description="Helical" evidence="10">
    <location>
        <begin position="624"/>
        <end position="643"/>
    </location>
</feature>
<dbReference type="GeneID" id="28839865"/>
<feature type="region of interest" description="Disordered" evidence="9">
    <location>
        <begin position="1"/>
        <end position="55"/>
    </location>
</feature>
<evidence type="ECO:0000256" key="9">
    <source>
        <dbReference type="SAM" id="MobiDB-lite"/>
    </source>
</evidence>
<dbReference type="InterPro" id="IPR003439">
    <property type="entry name" value="ABC_transporter-like_ATP-bd"/>
</dbReference>
<dbReference type="Pfam" id="PF01061">
    <property type="entry name" value="ABC2_membrane"/>
    <property type="match status" value="2"/>
</dbReference>
<feature type="transmembrane region" description="Helical" evidence="10">
    <location>
        <begin position="547"/>
        <end position="569"/>
    </location>
</feature>
<dbReference type="InterPro" id="IPR034001">
    <property type="entry name" value="ABCG_PDR_1"/>
</dbReference>
<dbReference type="Pfam" id="PF19055">
    <property type="entry name" value="ABC2_membrane_7"/>
    <property type="match status" value="1"/>
</dbReference>
<comment type="subcellular location">
    <subcellularLocation>
        <location evidence="1">Membrane</location>
        <topology evidence="1">Multi-pass membrane protein</topology>
    </subcellularLocation>
</comment>
<evidence type="ECO:0000313" key="13">
    <source>
        <dbReference type="Proteomes" id="UP000091956"/>
    </source>
</evidence>
<feature type="transmembrane region" description="Helical" evidence="10">
    <location>
        <begin position="1366"/>
        <end position="1386"/>
    </location>
</feature>
<dbReference type="CDD" id="cd03232">
    <property type="entry name" value="ABCG_PDR_domain2"/>
    <property type="match status" value="1"/>
</dbReference>
<feature type="transmembrane region" description="Helical" evidence="10">
    <location>
        <begin position="1460"/>
        <end position="1480"/>
    </location>
</feature>
<dbReference type="STRING" id="342668.A0A1B8GIT7"/>
<proteinExistence type="inferred from homology"/>
<dbReference type="SMART" id="SM00382">
    <property type="entry name" value="AAA"/>
    <property type="match status" value="2"/>
</dbReference>
<feature type="transmembrane region" description="Helical" evidence="10">
    <location>
        <begin position="1335"/>
        <end position="1354"/>
    </location>
</feature>
<dbReference type="PROSITE" id="PS50893">
    <property type="entry name" value="ABC_TRANSPORTER_2"/>
    <property type="match status" value="2"/>
</dbReference>
<accession>A0A1B8GIT7</accession>
<feature type="transmembrane region" description="Helical" evidence="10">
    <location>
        <begin position="513"/>
        <end position="535"/>
    </location>
</feature>
<keyword evidence="4 10" id="KW-0812">Transmembrane</keyword>
<feature type="transmembrane region" description="Helical" evidence="10">
    <location>
        <begin position="1218"/>
        <end position="1233"/>
    </location>
</feature>
<evidence type="ECO:0000256" key="1">
    <source>
        <dbReference type="ARBA" id="ARBA00004141"/>
    </source>
</evidence>
<reference evidence="12 13" key="1">
    <citation type="submission" date="2016-03" db="EMBL/GenBank/DDBJ databases">
        <title>Comparative genomics of Pseudogymnoascus destructans, the fungus causing white-nose syndrome of bats.</title>
        <authorList>
            <person name="Palmer J.M."/>
            <person name="Drees K.P."/>
            <person name="Foster J.T."/>
            <person name="Lindner D.L."/>
        </authorList>
    </citation>
    <scope>NUCLEOTIDE SEQUENCE [LARGE SCALE GENOMIC DNA]</scope>
    <source>
        <strain evidence="12 13">UAMH 10579</strain>
    </source>
</reference>
<evidence type="ECO:0000256" key="3">
    <source>
        <dbReference type="ARBA" id="ARBA00022448"/>
    </source>
</evidence>
<dbReference type="InterPro" id="IPR034003">
    <property type="entry name" value="ABCG_PDR_2"/>
</dbReference>
<dbReference type="FunFam" id="3.40.50.300:FF:000881">
    <property type="entry name" value="ABC multidrug transporter A-1"/>
    <property type="match status" value="1"/>
</dbReference>
<dbReference type="GO" id="GO:0016020">
    <property type="term" value="C:membrane"/>
    <property type="evidence" value="ECO:0007669"/>
    <property type="project" value="UniProtKB-SubCell"/>
</dbReference>
<evidence type="ECO:0000256" key="6">
    <source>
        <dbReference type="ARBA" id="ARBA00022840"/>
    </source>
</evidence>
<dbReference type="Pfam" id="PF14510">
    <property type="entry name" value="ABC_trans_N"/>
    <property type="match status" value="1"/>
</dbReference>
<evidence type="ECO:0000313" key="12">
    <source>
        <dbReference type="EMBL" id="OBT95725.1"/>
    </source>
</evidence>
<dbReference type="GO" id="GO:0005524">
    <property type="term" value="F:ATP binding"/>
    <property type="evidence" value="ECO:0007669"/>
    <property type="project" value="UniProtKB-KW"/>
</dbReference>
<dbReference type="InterPro" id="IPR027417">
    <property type="entry name" value="P-loop_NTPase"/>
</dbReference>
<dbReference type="InterPro" id="IPR003593">
    <property type="entry name" value="AAA+_ATPase"/>
</dbReference>
<dbReference type="EMBL" id="KV460233">
    <property type="protein sequence ID" value="OBT95725.1"/>
    <property type="molecule type" value="Genomic_DNA"/>
</dbReference>
<organism evidence="12 13">
    <name type="scientific">Pseudogymnoascus verrucosus</name>
    <dbReference type="NCBI Taxonomy" id="342668"/>
    <lineage>
        <taxon>Eukaryota</taxon>
        <taxon>Fungi</taxon>
        <taxon>Dikarya</taxon>
        <taxon>Ascomycota</taxon>
        <taxon>Pezizomycotina</taxon>
        <taxon>Leotiomycetes</taxon>
        <taxon>Thelebolales</taxon>
        <taxon>Thelebolaceae</taxon>
        <taxon>Pseudogymnoascus</taxon>
    </lineage>
</organism>
<evidence type="ECO:0000256" key="5">
    <source>
        <dbReference type="ARBA" id="ARBA00022741"/>
    </source>
</evidence>
<feature type="transmembrane region" description="Helical" evidence="10">
    <location>
        <begin position="1185"/>
        <end position="1206"/>
    </location>
</feature>
<keyword evidence="6" id="KW-0067">ATP-binding</keyword>
<feature type="transmembrane region" description="Helical" evidence="10">
    <location>
        <begin position="589"/>
        <end position="612"/>
    </location>
</feature>
<dbReference type="GO" id="GO:0016887">
    <property type="term" value="F:ATP hydrolysis activity"/>
    <property type="evidence" value="ECO:0007669"/>
    <property type="project" value="InterPro"/>
</dbReference>
<keyword evidence="13" id="KW-1185">Reference proteome</keyword>
<keyword evidence="8 10" id="KW-0472">Membrane</keyword>
<evidence type="ECO:0000256" key="4">
    <source>
        <dbReference type="ARBA" id="ARBA00022692"/>
    </source>
</evidence>
<feature type="domain" description="ABC transporter" evidence="11">
    <location>
        <begin position="148"/>
        <end position="402"/>
    </location>
</feature>
<feature type="transmembrane region" description="Helical" evidence="10">
    <location>
        <begin position="764"/>
        <end position="781"/>
    </location>
</feature>
<dbReference type="InterPro" id="IPR013525">
    <property type="entry name" value="ABC2_TM"/>
</dbReference>
<dbReference type="RefSeq" id="XP_018129458.1">
    <property type="nucleotide sequence ID" value="XM_018275925.2"/>
</dbReference>
<evidence type="ECO:0000256" key="10">
    <source>
        <dbReference type="SAM" id="Phobius"/>
    </source>
</evidence>
<dbReference type="InterPro" id="IPR043926">
    <property type="entry name" value="ABCG_dom"/>
</dbReference>